<protein>
    <submittedName>
        <fullName evidence="2">DUF5329 domain-containing protein</fullName>
    </submittedName>
</protein>
<feature type="signal peptide" evidence="1">
    <location>
        <begin position="1"/>
        <end position="22"/>
    </location>
</feature>
<organism evidence="2 3">
    <name type="scientific">Pontibacter populi</name>
    <dbReference type="NCBI Taxonomy" id="890055"/>
    <lineage>
        <taxon>Bacteria</taxon>
        <taxon>Pseudomonadati</taxon>
        <taxon>Bacteroidota</taxon>
        <taxon>Cytophagia</taxon>
        <taxon>Cytophagales</taxon>
        <taxon>Hymenobacteraceae</taxon>
        <taxon>Pontibacter</taxon>
    </lineage>
</organism>
<accession>A0ABS6XEM9</accession>
<name>A0ABS6XEM9_9BACT</name>
<dbReference type="InterPro" id="IPR035242">
    <property type="entry name" value="DUF5329"/>
</dbReference>
<reference evidence="2 3" key="1">
    <citation type="submission" date="2021-07" db="EMBL/GenBank/DDBJ databases">
        <authorList>
            <person name="Kim M.K."/>
        </authorList>
    </citation>
    <scope>NUCLEOTIDE SEQUENCE [LARGE SCALE GENOMIC DNA]</scope>
    <source>
        <strain evidence="2 3">HLY7-15</strain>
    </source>
</reference>
<dbReference type="Proteomes" id="UP000774935">
    <property type="component" value="Unassembled WGS sequence"/>
</dbReference>
<dbReference type="RefSeq" id="WP_199110952.1">
    <property type="nucleotide sequence ID" value="NZ_JAHWXQ010000004.1"/>
</dbReference>
<keyword evidence="3" id="KW-1185">Reference proteome</keyword>
<evidence type="ECO:0000256" key="1">
    <source>
        <dbReference type="SAM" id="SignalP"/>
    </source>
</evidence>
<dbReference type="Pfam" id="PF17263">
    <property type="entry name" value="DUF5329"/>
    <property type="match status" value="1"/>
</dbReference>
<feature type="chain" id="PRO_5045444330" evidence="1">
    <location>
        <begin position="23"/>
        <end position="133"/>
    </location>
</feature>
<comment type="caution">
    <text evidence="2">The sequence shown here is derived from an EMBL/GenBank/DDBJ whole genome shotgun (WGS) entry which is preliminary data.</text>
</comment>
<evidence type="ECO:0000313" key="2">
    <source>
        <dbReference type="EMBL" id="MBW3366341.1"/>
    </source>
</evidence>
<keyword evidence="1" id="KW-0732">Signal</keyword>
<gene>
    <name evidence="2" type="ORF">KYK27_14860</name>
</gene>
<proteinExistence type="predicted"/>
<dbReference type="EMBL" id="JAHWXQ010000004">
    <property type="protein sequence ID" value="MBW3366341.1"/>
    <property type="molecule type" value="Genomic_DNA"/>
</dbReference>
<evidence type="ECO:0000313" key="3">
    <source>
        <dbReference type="Proteomes" id="UP000774935"/>
    </source>
</evidence>
<sequence>MKTITSIALFILCLVAVQPTMAQQSNTPGITTSSSVSGTLSESQKIDQLIESIRGMKGATFIRNGTEHSCQEAAEHLKAKLEKHGDKIKSAEDFIEYLATKSSMSGEVYKIRFADGREEPTGEVLLKTLGQLK</sequence>